<comment type="caution">
    <text evidence="3">The sequence shown here is derived from an EMBL/GenBank/DDBJ whole genome shotgun (WGS) entry which is preliminary data.</text>
</comment>
<dbReference type="GO" id="GO:0016779">
    <property type="term" value="F:nucleotidyltransferase activity"/>
    <property type="evidence" value="ECO:0007669"/>
    <property type="project" value="InterPro"/>
</dbReference>
<dbReference type="InterPro" id="IPR043519">
    <property type="entry name" value="NT_sf"/>
</dbReference>
<dbReference type="AlphaFoldDB" id="A0A7J3JS31"/>
<name>A0A7J3JS31_9CREN</name>
<evidence type="ECO:0000313" key="2">
    <source>
        <dbReference type="EMBL" id="HGN36479.1"/>
    </source>
</evidence>
<sequence>MQSVSGRALRIAHGFVRKVGVELRKHGFILGEAYIVGSRARGDYIEESDIDIVLVVDGVEALNTLDRLNLVKDLLKPKLDIMVYSLEEWYSEASAWIRELKKRQNHYI</sequence>
<dbReference type="Pfam" id="PF01909">
    <property type="entry name" value="NTP_transf_2"/>
    <property type="match status" value="1"/>
</dbReference>
<dbReference type="PANTHER" id="PTHR43449:SF1">
    <property type="entry name" value="POLYMERASE BETA NUCLEOTIDYLTRANSFERASE DOMAIN-CONTAINING PROTEIN"/>
    <property type="match status" value="1"/>
</dbReference>
<dbReference type="EMBL" id="DTBZ01000114">
    <property type="protein sequence ID" value="HGQ18537.1"/>
    <property type="molecule type" value="Genomic_DNA"/>
</dbReference>
<dbReference type="Gene3D" id="3.30.460.10">
    <property type="entry name" value="Beta Polymerase, domain 2"/>
    <property type="match status" value="1"/>
</dbReference>
<dbReference type="EMBL" id="DTAI01000081">
    <property type="protein sequence ID" value="HGN36479.1"/>
    <property type="molecule type" value="Genomic_DNA"/>
</dbReference>
<reference evidence="3" key="1">
    <citation type="journal article" date="2020" name="mSystems">
        <title>Genome- and Community-Level Interaction Insights into Carbon Utilization and Element Cycling Functions of Hydrothermarchaeota in Hydrothermal Sediment.</title>
        <authorList>
            <person name="Zhou Z."/>
            <person name="Liu Y."/>
            <person name="Xu W."/>
            <person name="Pan J."/>
            <person name="Luo Z.H."/>
            <person name="Li M."/>
        </authorList>
    </citation>
    <scope>NUCLEOTIDE SEQUENCE [LARGE SCALE GENOMIC DNA]</scope>
    <source>
        <strain evidence="2">SpSt-618</strain>
        <strain evidence="3">SpSt-657</strain>
    </source>
</reference>
<gene>
    <name evidence="2" type="ORF">ENT87_02880</name>
    <name evidence="3" type="ORF">ENU30_06145</name>
</gene>
<organism evidence="3">
    <name type="scientific">Ignisphaera aggregans</name>
    <dbReference type="NCBI Taxonomy" id="334771"/>
    <lineage>
        <taxon>Archaea</taxon>
        <taxon>Thermoproteota</taxon>
        <taxon>Thermoprotei</taxon>
        <taxon>Desulfurococcales</taxon>
        <taxon>Desulfurococcaceae</taxon>
        <taxon>Ignisphaera</taxon>
    </lineage>
</organism>
<dbReference type="CDD" id="cd05403">
    <property type="entry name" value="NT_KNTase_like"/>
    <property type="match status" value="1"/>
</dbReference>
<dbReference type="PANTHER" id="PTHR43449">
    <property type="entry name" value="NUCLEOTIDYLTRANSFERASE"/>
    <property type="match status" value="1"/>
</dbReference>
<dbReference type="InterPro" id="IPR002934">
    <property type="entry name" value="Polymerase_NTP_transf_dom"/>
</dbReference>
<proteinExistence type="predicted"/>
<evidence type="ECO:0000259" key="1">
    <source>
        <dbReference type="Pfam" id="PF01909"/>
    </source>
</evidence>
<dbReference type="SUPFAM" id="SSF81301">
    <property type="entry name" value="Nucleotidyltransferase"/>
    <property type="match status" value="1"/>
</dbReference>
<accession>A0A7J3JS31</accession>
<evidence type="ECO:0000313" key="3">
    <source>
        <dbReference type="EMBL" id="HGQ18537.1"/>
    </source>
</evidence>
<protein>
    <submittedName>
        <fullName evidence="3">Nucleotidyltransferase domain-containing protein</fullName>
    </submittedName>
</protein>
<keyword evidence="3" id="KW-0808">Transferase</keyword>
<feature type="domain" description="Polymerase nucleotidyl transferase" evidence="1">
    <location>
        <begin position="30"/>
        <end position="91"/>
    </location>
</feature>